<sequence length="438" mass="45771">MCGSSWQTGMDNDQGDLGDVVRAGGSTTVPAGAGLRGVFDAGWLQLPPELAGFSPTGGASMIDDFGDPFCSFKDPLLHELAGAMLFDGFKPALSGVVEVITPAGNDGGGGSAAIAGTSSGGSPVSQKVVTGYEVNISSKAAASSTIVSPRWIRPTCTVFGAEDMDVKVSAGSAAGASDEGGLHMPSTRILGIKRRKNQSKKVVSIPAPAAASSKPGGEVVPPDLWAWRKYGQKPIKGSPYPRSYYRCSSSKGCPARKQVERSQTNPNMLVITYTSEHSHPWPTQRNALAGTTRSTSQPAKNSSSSTPKSPSHDQNLPTTAKDESKEEAAAKPTTDTSASADVQEVILGPETTKKPAATNRGYEPVPSFHRSYETAEPSVDDLFAGLGELENNPMRLVFPSRLFMGAKAGGGREDKGAVDPFSMFDWGGSLLGETRKEG</sequence>
<evidence type="ECO:0000313" key="10">
    <source>
        <dbReference type="EMBL" id="MQL81064.1"/>
    </source>
</evidence>
<evidence type="ECO:0000256" key="8">
    <source>
        <dbReference type="SAM" id="MobiDB-lite"/>
    </source>
</evidence>
<evidence type="ECO:0000256" key="6">
    <source>
        <dbReference type="ARBA" id="ARBA00059805"/>
    </source>
</evidence>
<dbReference type="PANTHER" id="PTHR32096:SF18">
    <property type="entry name" value="DISEASE RESISTANCE PROTEIN RRS1B-RELATED"/>
    <property type="match status" value="1"/>
</dbReference>
<keyword evidence="2" id="KW-0805">Transcription regulation</keyword>
<keyword evidence="4" id="KW-0804">Transcription</keyword>
<feature type="domain" description="WRKY" evidence="9">
    <location>
        <begin position="216"/>
        <end position="282"/>
    </location>
</feature>
<evidence type="ECO:0000313" key="11">
    <source>
        <dbReference type="Proteomes" id="UP000652761"/>
    </source>
</evidence>
<dbReference type="EMBL" id="NMUH01000544">
    <property type="protein sequence ID" value="MQL81064.1"/>
    <property type="molecule type" value="Genomic_DNA"/>
</dbReference>
<reference evidence="10" key="1">
    <citation type="submission" date="2017-07" db="EMBL/GenBank/DDBJ databases">
        <title>Taro Niue Genome Assembly and Annotation.</title>
        <authorList>
            <person name="Atibalentja N."/>
            <person name="Keating K."/>
            <person name="Fields C.J."/>
        </authorList>
    </citation>
    <scope>NUCLEOTIDE SEQUENCE</scope>
    <source>
        <strain evidence="10">Niue_2</strain>
        <tissue evidence="10">Leaf</tissue>
    </source>
</reference>
<dbReference type="FunFam" id="2.20.25.80:FF:000005">
    <property type="entry name" value="probable WRKY transcription factor 14"/>
    <property type="match status" value="1"/>
</dbReference>
<gene>
    <name evidence="10" type="ORF">Taro_013523</name>
</gene>
<evidence type="ECO:0000256" key="7">
    <source>
        <dbReference type="ARBA" id="ARBA00060761"/>
    </source>
</evidence>
<proteinExistence type="inferred from homology"/>
<evidence type="ECO:0000256" key="1">
    <source>
        <dbReference type="ARBA" id="ARBA00004123"/>
    </source>
</evidence>
<feature type="compositionally biased region" description="Polar residues" evidence="8">
    <location>
        <begin position="274"/>
        <end position="301"/>
    </location>
</feature>
<dbReference type="GO" id="GO:0000976">
    <property type="term" value="F:transcription cis-regulatory region binding"/>
    <property type="evidence" value="ECO:0007669"/>
    <property type="project" value="TreeGrafter"/>
</dbReference>
<dbReference type="Gene3D" id="2.20.25.80">
    <property type="entry name" value="WRKY domain"/>
    <property type="match status" value="1"/>
</dbReference>
<keyword evidence="5" id="KW-0539">Nucleus</keyword>
<comment type="subcellular location">
    <subcellularLocation>
        <location evidence="1">Nucleus</location>
    </subcellularLocation>
</comment>
<evidence type="ECO:0000256" key="2">
    <source>
        <dbReference type="ARBA" id="ARBA00023015"/>
    </source>
</evidence>
<dbReference type="InterPro" id="IPR036576">
    <property type="entry name" value="WRKY_dom_sf"/>
</dbReference>
<protein>
    <recommendedName>
        <fullName evidence="9">WRKY domain-containing protein</fullName>
    </recommendedName>
</protein>
<feature type="region of interest" description="Disordered" evidence="8">
    <location>
        <begin position="274"/>
        <end position="365"/>
    </location>
</feature>
<dbReference type="Proteomes" id="UP000652761">
    <property type="component" value="Unassembled WGS sequence"/>
</dbReference>
<dbReference type="PANTHER" id="PTHR32096">
    <property type="entry name" value="WRKY TRANSCRIPTION FACTOR 30-RELATED-RELATED"/>
    <property type="match status" value="1"/>
</dbReference>
<dbReference type="InterPro" id="IPR044810">
    <property type="entry name" value="WRKY_plant"/>
</dbReference>
<keyword evidence="3" id="KW-0238">DNA-binding</keyword>
<organism evidence="10 11">
    <name type="scientific">Colocasia esculenta</name>
    <name type="common">Wild taro</name>
    <name type="synonym">Arum esculentum</name>
    <dbReference type="NCBI Taxonomy" id="4460"/>
    <lineage>
        <taxon>Eukaryota</taxon>
        <taxon>Viridiplantae</taxon>
        <taxon>Streptophyta</taxon>
        <taxon>Embryophyta</taxon>
        <taxon>Tracheophyta</taxon>
        <taxon>Spermatophyta</taxon>
        <taxon>Magnoliopsida</taxon>
        <taxon>Liliopsida</taxon>
        <taxon>Araceae</taxon>
        <taxon>Aroideae</taxon>
        <taxon>Colocasieae</taxon>
        <taxon>Colocasia</taxon>
    </lineage>
</organism>
<keyword evidence="11" id="KW-1185">Reference proteome</keyword>
<dbReference type="OrthoDB" id="1937086at2759"/>
<evidence type="ECO:0000256" key="3">
    <source>
        <dbReference type="ARBA" id="ARBA00023125"/>
    </source>
</evidence>
<dbReference type="GO" id="GO:0003700">
    <property type="term" value="F:DNA-binding transcription factor activity"/>
    <property type="evidence" value="ECO:0007669"/>
    <property type="project" value="InterPro"/>
</dbReference>
<dbReference type="SMART" id="SM00774">
    <property type="entry name" value="WRKY"/>
    <property type="match status" value="1"/>
</dbReference>
<evidence type="ECO:0000256" key="4">
    <source>
        <dbReference type="ARBA" id="ARBA00023163"/>
    </source>
</evidence>
<dbReference type="PROSITE" id="PS50811">
    <property type="entry name" value="WRKY"/>
    <property type="match status" value="1"/>
</dbReference>
<comment type="similarity">
    <text evidence="7">Belongs to the WRKY group II-e family.</text>
</comment>
<dbReference type="GO" id="GO:0005634">
    <property type="term" value="C:nucleus"/>
    <property type="evidence" value="ECO:0007669"/>
    <property type="project" value="UniProtKB-SubCell"/>
</dbReference>
<dbReference type="SUPFAM" id="SSF118290">
    <property type="entry name" value="WRKY DNA-binding domain"/>
    <property type="match status" value="1"/>
</dbReference>
<dbReference type="Pfam" id="PF03106">
    <property type="entry name" value="WRKY"/>
    <property type="match status" value="1"/>
</dbReference>
<evidence type="ECO:0000259" key="9">
    <source>
        <dbReference type="PROSITE" id="PS50811"/>
    </source>
</evidence>
<dbReference type="InterPro" id="IPR003657">
    <property type="entry name" value="WRKY_dom"/>
</dbReference>
<comment type="caution">
    <text evidence="10">The sequence shown here is derived from an EMBL/GenBank/DDBJ whole genome shotgun (WGS) entry which is preliminary data.</text>
</comment>
<dbReference type="AlphaFoldDB" id="A0A843UGE3"/>
<accession>A0A843UGE3</accession>
<feature type="compositionally biased region" description="Basic and acidic residues" evidence="8">
    <location>
        <begin position="320"/>
        <end position="329"/>
    </location>
</feature>
<comment type="function">
    <text evidence="6">Transcription factor. Interacts specifically with the W box (5'-(T)TGAC[CT]-3'), a frequently occurring elicitor-responsive cis-acting element.</text>
</comment>
<name>A0A843UGE3_COLES</name>
<evidence type="ECO:0000256" key="5">
    <source>
        <dbReference type="ARBA" id="ARBA00023242"/>
    </source>
</evidence>